<organism evidence="7 8">
    <name type="scientific">Cinchona calisaya</name>
    <dbReference type="NCBI Taxonomy" id="153742"/>
    <lineage>
        <taxon>Eukaryota</taxon>
        <taxon>Viridiplantae</taxon>
        <taxon>Streptophyta</taxon>
        <taxon>Embryophyta</taxon>
        <taxon>Tracheophyta</taxon>
        <taxon>Spermatophyta</taxon>
        <taxon>Magnoliopsida</taxon>
        <taxon>eudicotyledons</taxon>
        <taxon>Gunneridae</taxon>
        <taxon>Pentapetalae</taxon>
        <taxon>asterids</taxon>
        <taxon>lamiids</taxon>
        <taxon>Gentianales</taxon>
        <taxon>Rubiaceae</taxon>
        <taxon>Cinchonoideae</taxon>
        <taxon>Cinchoneae</taxon>
        <taxon>Cinchona</taxon>
    </lineage>
</organism>
<dbReference type="EMBL" id="JBJUIK010000008">
    <property type="protein sequence ID" value="KAL3519967.1"/>
    <property type="molecule type" value="Genomic_DNA"/>
</dbReference>
<dbReference type="Pfam" id="PF00010">
    <property type="entry name" value="HLH"/>
    <property type="match status" value="1"/>
</dbReference>
<dbReference type="AlphaFoldDB" id="A0ABD2ZNF2"/>
<keyword evidence="4" id="KW-0804">Transcription</keyword>
<evidence type="ECO:0000256" key="5">
    <source>
        <dbReference type="ARBA" id="ARBA00023242"/>
    </source>
</evidence>
<evidence type="ECO:0000256" key="1">
    <source>
        <dbReference type="ARBA" id="ARBA00004123"/>
    </source>
</evidence>
<gene>
    <name evidence="7" type="ORF">ACH5RR_018116</name>
</gene>
<evidence type="ECO:0000256" key="4">
    <source>
        <dbReference type="ARBA" id="ARBA00023163"/>
    </source>
</evidence>
<evidence type="ECO:0000256" key="2">
    <source>
        <dbReference type="ARBA" id="ARBA00023015"/>
    </source>
</evidence>
<dbReference type="SUPFAM" id="SSF47459">
    <property type="entry name" value="HLH, helix-loop-helix DNA-binding domain"/>
    <property type="match status" value="1"/>
</dbReference>
<feature type="domain" description="BHLH" evidence="6">
    <location>
        <begin position="86"/>
        <end position="135"/>
    </location>
</feature>
<dbReference type="PROSITE" id="PS50888">
    <property type="entry name" value="BHLH"/>
    <property type="match status" value="1"/>
</dbReference>
<comment type="subcellular location">
    <subcellularLocation>
        <location evidence="1">Nucleus</location>
    </subcellularLocation>
</comment>
<evidence type="ECO:0000256" key="3">
    <source>
        <dbReference type="ARBA" id="ARBA00023125"/>
    </source>
</evidence>
<dbReference type="PANTHER" id="PTHR45844">
    <property type="entry name" value="TRANSCRIPTION FACTOR BHLH30"/>
    <property type="match status" value="1"/>
</dbReference>
<comment type="caution">
    <text evidence="7">The sequence shown here is derived from an EMBL/GenBank/DDBJ whole genome shotgun (WGS) entry which is preliminary data.</text>
</comment>
<name>A0ABD2ZNF2_9GENT</name>
<keyword evidence="3" id="KW-0238">DNA-binding</keyword>
<dbReference type="InterPro" id="IPR011598">
    <property type="entry name" value="bHLH_dom"/>
</dbReference>
<sequence>MQIAQKVLIFEAELVCEESNRIDIEEDSGKQFDQFSGNIGGISGNWGSESMSGSQSLVLDGERGELVKSCGRVGKKSETSEAKTVAALKSHSEAERRRRERINTHLATLRGLVPSNEKMDKATLLAEVISQVKQLQKTATQISESFFVPLDSDEVRVEQVDEKSGEGTFTFKASLCCDYRPGLLSDLKMAIHSLPLTLVKSEISTLGGRLMNVFFFSSSRGWNIASAEADEQLLSSVRQALSSILDKFAASSEYSPRAMFPNKRQRISYFESSTSSS</sequence>
<keyword evidence="2" id="KW-0805">Transcription regulation</keyword>
<keyword evidence="5" id="KW-0539">Nucleus</keyword>
<evidence type="ECO:0000313" key="8">
    <source>
        <dbReference type="Proteomes" id="UP001630127"/>
    </source>
</evidence>
<dbReference type="InterPro" id="IPR045847">
    <property type="entry name" value="AIG1-like"/>
</dbReference>
<dbReference type="Gene3D" id="4.10.280.10">
    <property type="entry name" value="Helix-loop-helix DNA-binding domain"/>
    <property type="match status" value="1"/>
</dbReference>
<protein>
    <recommendedName>
        <fullName evidence="6">BHLH domain-containing protein</fullName>
    </recommendedName>
</protein>
<proteinExistence type="predicted"/>
<dbReference type="Proteomes" id="UP001630127">
    <property type="component" value="Unassembled WGS sequence"/>
</dbReference>
<keyword evidence="8" id="KW-1185">Reference proteome</keyword>
<dbReference type="GO" id="GO:0003677">
    <property type="term" value="F:DNA binding"/>
    <property type="evidence" value="ECO:0007669"/>
    <property type="project" value="UniProtKB-KW"/>
</dbReference>
<evidence type="ECO:0000259" key="6">
    <source>
        <dbReference type="PROSITE" id="PS50888"/>
    </source>
</evidence>
<dbReference type="GO" id="GO:0006355">
    <property type="term" value="P:regulation of DNA-templated transcription"/>
    <property type="evidence" value="ECO:0007669"/>
    <property type="project" value="UniProtKB-ARBA"/>
</dbReference>
<dbReference type="PANTHER" id="PTHR45844:SF9">
    <property type="entry name" value="OS09G0463900 PROTEIN"/>
    <property type="match status" value="1"/>
</dbReference>
<dbReference type="GO" id="GO:0005634">
    <property type="term" value="C:nucleus"/>
    <property type="evidence" value="ECO:0007669"/>
    <property type="project" value="UniProtKB-SubCell"/>
</dbReference>
<dbReference type="SMART" id="SM00353">
    <property type="entry name" value="HLH"/>
    <property type="match status" value="1"/>
</dbReference>
<accession>A0ABD2ZNF2</accession>
<dbReference type="InterPro" id="IPR036638">
    <property type="entry name" value="HLH_DNA-bd_sf"/>
</dbReference>
<evidence type="ECO:0000313" key="7">
    <source>
        <dbReference type="EMBL" id="KAL3519967.1"/>
    </source>
</evidence>
<reference evidence="7 8" key="1">
    <citation type="submission" date="2024-11" db="EMBL/GenBank/DDBJ databases">
        <title>A near-complete genome assembly of Cinchona calisaya.</title>
        <authorList>
            <person name="Lian D.C."/>
            <person name="Zhao X.W."/>
            <person name="Wei L."/>
        </authorList>
    </citation>
    <scope>NUCLEOTIDE SEQUENCE [LARGE SCALE GENOMIC DNA]</scope>
    <source>
        <tissue evidence="7">Nenye</tissue>
    </source>
</reference>